<organism evidence="1 2">
    <name type="scientific">Anoxybacteroides rupiense</name>
    <dbReference type="NCBI Taxonomy" id="311460"/>
    <lineage>
        <taxon>Bacteria</taxon>
        <taxon>Bacillati</taxon>
        <taxon>Bacillota</taxon>
        <taxon>Bacilli</taxon>
        <taxon>Bacillales</taxon>
        <taxon>Anoxybacillaceae</taxon>
        <taxon>Anoxybacteroides</taxon>
    </lineage>
</organism>
<protein>
    <submittedName>
        <fullName evidence="1">Uncharacterized protein</fullName>
    </submittedName>
</protein>
<reference evidence="1 2" key="1">
    <citation type="submission" date="2023-01" db="EMBL/GenBank/DDBJ databases">
        <title>Genome-based reclassification of Anoxybacillus geothermalis as a later heterotypic synonym of Anoxybacillus rupiensis.</title>
        <authorList>
            <person name="Inan Bektas K."/>
            <person name="Canakci S."/>
            <person name="Belduz A.A."/>
            <person name="Guler H.H."/>
        </authorList>
    </citation>
    <scope>NUCLEOTIDE SEQUENCE [LARGE SCALE GENOMIC DNA]</scope>
    <source>
        <strain evidence="1 2">DSM 17127</strain>
    </source>
</reference>
<gene>
    <name evidence="1" type="ORF">PNH38_07255</name>
</gene>
<dbReference type="Proteomes" id="UP001213979">
    <property type="component" value="Unassembled WGS sequence"/>
</dbReference>
<keyword evidence="2" id="KW-1185">Reference proteome</keyword>
<sequence>MLAQQCVRHVNGWKQLADTNAIGGKKRMGSRWQSVCLTHLSFFINHHSIAFDLPLDFLVQ</sequence>
<evidence type="ECO:0000313" key="1">
    <source>
        <dbReference type="EMBL" id="MDE8563682.1"/>
    </source>
</evidence>
<proteinExistence type="predicted"/>
<comment type="caution">
    <text evidence="1">The sequence shown here is derived from an EMBL/GenBank/DDBJ whole genome shotgun (WGS) entry which is preliminary data.</text>
</comment>
<dbReference type="EMBL" id="JAQOTG010000004">
    <property type="protein sequence ID" value="MDE8563682.1"/>
    <property type="molecule type" value="Genomic_DNA"/>
</dbReference>
<accession>A0ABT5W3A1</accession>
<name>A0ABT5W3A1_9BACL</name>
<evidence type="ECO:0000313" key="2">
    <source>
        <dbReference type="Proteomes" id="UP001213979"/>
    </source>
</evidence>